<proteinExistence type="predicted"/>
<keyword evidence="2" id="KW-1185">Reference proteome</keyword>
<protein>
    <submittedName>
        <fullName evidence="1">Uncharacterized protein</fullName>
    </submittedName>
</protein>
<name>A0ABQ2VS38_9ACTN</name>
<evidence type="ECO:0000313" key="1">
    <source>
        <dbReference type="EMBL" id="GGV02468.1"/>
    </source>
</evidence>
<comment type="caution">
    <text evidence="1">The sequence shown here is derived from an EMBL/GenBank/DDBJ whole genome shotgun (WGS) entry which is preliminary data.</text>
</comment>
<reference evidence="2" key="1">
    <citation type="journal article" date="2019" name="Int. J. Syst. Evol. Microbiol.">
        <title>The Global Catalogue of Microorganisms (GCM) 10K type strain sequencing project: providing services to taxonomists for standard genome sequencing and annotation.</title>
        <authorList>
            <consortium name="The Broad Institute Genomics Platform"/>
            <consortium name="The Broad Institute Genome Sequencing Center for Infectious Disease"/>
            <person name="Wu L."/>
            <person name="Ma J."/>
        </authorList>
    </citation>
    <scope>NUCLEOTIDE SEQUENCE [LARGE SCALE GENOMIC DNA]</scope>
    <source>
        <strain evidence="2">JCM 3399</strain>
    </source>
</reference>
<dbReference type="Proteomes" id="UP000654471">
    <property type="component" value="Unassembled WGS sequence"/>
</dbReference>
<accession>A0ABQ2VS38</accession>
<organism evidence="1 2">
    <name type="scientific">Streptomyces albospinus</name>
    <dbReference type="NCBI Taxonomy" id="285515"/>
    <lineage>
        <taxon>Bacteria</taxon>
        <taxon>Bacillati</taxon>
        <taxon>Actinomycetota</taxon>
        <taxon>Actinomycetes</taxon>
        <taxon>Kitasatosporales</taxon>
        <taxon>Streptomycetaceae</taxon>
        <taxon>Streptomyces</taxon>
    </lineage>
</organism>
<dbReference type="RefSeq" id="WP_189308494.1">
    <property type="nucleotide sequence ID" value="NZ_BMRP01000078.1"/>
</dbReference>
<gene>
    <name evidence="1" type="ORF">GCM10010211_82260</name>
</gene>
<dbReference type="EMBL" id="BMRP01000078">
    <property type="protein sequence ID" value="GGV02468.1"/>
    <property type="molecule type" value="Genomic_DNA"/>
</dbReference>
<sequence>MFNPETFPAALISAASFDGMSQKEAAELPSTWSAPDANMLWEAAWSVQQERRVDLGKG</sequence>
<evidence type="ECO:0000313" key="2">
    <source>
        <dbReference type="Proteomes" id="UP000654471"/>
    </source>
</evidence>